<dbReference type="InterPro" id="IPR012677">
    <property type="entry name" value="Nucleotide-bd_a/b_plait_sf"/>
</dbReference>
<dbReference type="Proteomes" id="UP000235371">
    <property type="component" value="Unassembled WGS sequence"/>
</dbReference>
<keyword evidence="1" id="KW-0677">Repeat</keyword>
<keyword evidence="2 3" id="KW-0694">RNA-binding</keyword>
<dbReference type="PROSITE" id="PS50102">
    <property type="entry name" value="RRM"/>
    <property type="match status" value="1"/>
</dbReference>
<dbReference type="STRING" id="1095630.A0A2J6T9Z1"/>
<keyword evidence="6" id="KW-1185">Reference proteome</keyword>
<evidence type="ECO:0000256" key="1">
    <source>
        <dbReference type="ARBA" id="ARBA00022737"/>
    </source>
</evidence>
<evidence type="ECO:0000313" key="5">
    <source>
        <dbReference type="EMBL" id="PMD59831.1"/>
    </source>
</evidence>
<feature type="non-terminal residue" evidence="5">
    <location>
        <position position="1"/>
    </location>
</feature>
<dbReference type="InterPro" id="IPR000504">
    <property type="entry name" value="RRM_dom"/>
</dbReference>
<dbReference type="InterPro" id="IPR035979">
    <property type="entry name" value="RBD_domain_sf"/>
</dbReference>
<dbReference type="GO" id="GO:0006376">
    <property type="term" value="P:mRNA splice site recognition"/>
    <property type="evidence" value="ECO:0007669"/>
    <property type="project" value="TreeGrafter"/>
</dbReference>
<evidence type="ECO:0000313" key="6">
    <source>
        <dbReference type="Proteomes" id="UP000235371"/>
    </source>
</evidence>
<dbReference type="AlphaFoldDB" id="A0A2J6T9Z1"/>
<name>A0A2J6T9Z1_9HELO</name>
<dbReference type="Pfam" id="PF00076">
    <property type="entry name" value="RRM_1"/>
    <property type="match status" value="1"/>
</dbReference>
<feature type="non-terminal residue" evidence="5">
    <location>
        <position position="73"/>
    </location>
</feature>
<organism evidence="5 6">
    <name type="scientific">Hyaloscypha bicolor E</name>
    <dbReference type="NCBI Taxonomy" id="1095630"/>
    <lineage>
        <taxon>Eukaryota</taxon>
        <taxon>Fungi</taxon>
        <taxon>Dikarya</taxon>
        <taxon>Ascomycota</taxon>
        <taxon>Pezizomycotina</taxon>
        <taxon>Leotiomycetes</taxon>
        <taxon>Helotiales</taxon>
        <taxon>Hyaloscyphaceae</taxon>
        <taxon>Hyaloscypha</taxon>
        <taxon>Hyaloscypha bicolor</taxon>
    </lineage>
</organism>
<accession>A0A2J6T9Z1</accession>
<dbReference type="SMART" id="SM00360">
    <property type="entry name" value="RRM"/>
    <property type="match status" value="1"/>
</dbReference>
<dbReference type="OrthoDB" id="439808at2759"/>
<evidence type="ECO:0000259" key="4">
    <source>
        <dbReference type="PROSITE" id="PS50102"/>
    </source>
</evidence>
<dbReference type="InParanoid" id="A0A2J6T9Z1"/>
<proteinExistence type="predicted"/>
<dbReference type="GO" id="GO:0003729">
    <property type="term" value="F:mRNA binding"/>
    <property type="evidence" value="ECO:0007669"/>
    <property type="project" value="InterPro"/>
</dbReference>
<gene>
    <name evidence="5" type="ORF">K444DRAFT_510616</name>
</gene>
<dbReference type="GO" id="GO:0005829">
    <property type="term" value="C:cytosol"/>
    <property type="evidence" value="ECO:0007669"/>
    <property type="project" value="TreeGrafter"/>
</dbReference>
<dbReference type="SUPFAM" id="SSF54928">
    <property type="entry name" value="RNA-binding domain, RBD"/>
    <property type="match status" value="1"/>
</dbReference>
<evidence type="ECO:0000256" key="3">
    <source>
        <dbReference type="PROSITE-ProRule" id="PRU00176"/>
    </source>
</evidence>
<dbReference type="InterPro" id="IPR050825">
    <property type="entry name" value="RBM42_RBP45_47-like"/>
</dbReference>
<protein>
    <recommendedName>
        <fullName evidence="4">RRM domain-containing protein</fullName>
    </recommendedName>
</protein>
<feature type="domain" description="RRM" evidence="4">
    <location>
        <begin position="2"/>
        <end position="73"/>
    </location>
</feature>
<evidence type="ECO:0000256" key="2">
    <source>
        <dbReference type="ARBA" id="ARBA00022884"/>
    </source>
</evidence>
<reference evidence="5 6" key="1">
    <citation type="submission" date="2016-04" db="EMBL/GenBank/DDBJ databases">
        <title>A degradative enzymes factory behind the ericoid mycorrhizal symbiosis.</title>
        <authorList>
            <consortium name="DOE Joint Genome Institute"/>
            <person name="Martino E."/>
            <person name="Morin E."/>
            <person name="Grelet G."/>
            <person name="Kuo A."/>
            <person name="Kohler A."/>
            <person name="Daghino S."/>
            <person name="Barry K."/>
            <person name="Choi C."/>
            <person name="Cichocki N."/>
            <person name="Clum A."/>
            <person name="Copeland A."/>
            <person name="Hainaut M."/>
            <person name="Haridas S."/>
            <person name="Labutti K."/>
            <person name="Lindquist E."/>
            <person name="Lipzen A."/>
            <person name="Khouja H.-R."/>
            <person name="Murat C."/>
            <person name="Ohm R."/>
            <person name="Olson A."/>
            <person name="Spatafora J."/>
            <person name="Veneault-Fourrey C."/>
            <person name="Henrissat B."/>
            <person name="Grigoriev I."/>
            <person name="Martin F."/>
            <person name="Perotto S."/>
        </authorList>
    </citation>
    <scope>NUCLEOTIDE SEQUENCE [LARGE SCALE GENOMIC DNA]</scope>
    <source>
        <strain evidence="5 6">E</strain>
    </source>
</reference>
<dbReference type="PANTHER" id="PTHR47640:SF10">
    <property type="entry name" value="TRNA SELENOCYSTEINE 1-ASSOCIATED PROTEIN 1-RELATED"/>
    <property type="match status" value="1"/>
</dbReference>
<dbReference type="GeneID" id="36581525"/>
<dbReference type="Gene3D" id="3.30.70.330">
    <property type="match status" value="1"/>
</dbReference>
<dbReference type="RefSeq" id="XP_024736735.1">
    <property type="nucleotide sequence ID" value="XM_024873445.1"/>
</dbReference>
<dbReference type="PANTHER" id="PTHR47640">
    <property type="entry name" value="TRNA SELENOCYSTEINE 1-ASSOCIATED PROTEIN 1-RELATED-RELATED"/>
    <property type="match status" value="1"/>
</dbReference>
<dbReference type="EMBL" id="KZ613803">
    <property type="protein sequence ID" value="PMD59831.1"/>
    <property type="molecule type" value="Genomic_DNA"/>
</dbReference>
<sequence>EYAIFVSGLGPDVNEYLLASLFQVRYSSCKSAQIMSRGCGFVRFMDKSDHQRALIEMQGVYCGKSSLKISDFT</sequence>